<protein>
    <submittedName>
        <fullName evidence="1">YueH family protein</fullName>
    </submittedName>
</protein>
<name>A0ABV7N9E6_9STAP</name>
<dbReference type="RefSeq" id="WP_380655854.1">
    <property type="nucleotide sequence ID" value="NZ_JBHRVQ010000001.1"/>
</dbReference>
<accession>A0ABV7N9E6</accession>
<comment type="caution">
    <text evidence="1">The sequence shown here is derived from an EMBL/GenBank/DDBJ whole genome shotgun (WGS) entry which is preliminary data.</text>
</comment>
<evidence type="ECO:0000313" key="2">
    <source>
        <dbReference type="Proteomes" id="UP001595637"/>
    </source>
</evidence>
<dbReference type="Proteomes" id="UP001595637">
    <property type="component" value="Unassembled WGS sequence"/>
</dbReference>
<dbReference type="Pfam" id="PF14166">
    <property type="entry name" value="YueH"/>
    <property type="match status" value="1"/>
</dbReference>
<dbReference type="EMBL" id="JBHRVQ010000001">
    <property type="protein sequence ID" value="MFC3389180.1"/>
    <property type="molecule type" value="Genomic_DNA"/>
</dbReference>
<evidence type="ECO:0000313" key="1">
    <source>
        <dbReference type="EMBL" id="MFC3389180.1"/>
    </source>
</evidence>
<organism evidence="1 2">
    <name type="scientific">Salinicoccus sesuvii</name>
    <dbReference type="NCBI Taxonomy" id="868281"/>
    <lineage>
        <taxon>Bacteria</taxon>
        <taxon>Bacillati</taxon>
        <taxon>Bacillota</taxon>
        <taxon>Bacilli</taxon>
        <taxon>Bacillales</taxon>
        <taxon>Staphylococcaceae</taxon>
        <taxon>Salinicoccus</taxon>
    </lineage>
</organism>
<gene>
    <name evidence="1" type="ORF">ACFOEO_11385</name>
</gene>
<sequence>MRQIETHVEGRPILAFIYTHDTRETYIVSIPDINFSIEYDRTLPADEQVDLIVIHLFNVMDEASCESVARDITEATSIK</sequence>
<reference evidence="2" key="1">
    <citation type="journal article" date="2019" name="Int. J. Syst. Evol. Microbiol.">
        <title>The Global Catalogue of Microorganisms (GCM) 10K type strain sequencing project: providing services to taxonomists for standard genome sequencing and annotation.</title>
        <authorList>
            <consortium name="The Broad Institute Genomics Platform"/>
            <consortium name="The Broad Institute Genome Sequencing Center for Infectious Disease"/>
            <person name="Wu L."/>
            <person name="Ma J."/>
        </authorList>
    </citation>
    <scope>NUCLEOTIDE SEQUENCE [LARGE SCALE GENOMIC DNA]</scope>
    <source>
        <strain evidence="2">CCM 7756</strain>
    </source>
</reference>
<keyword evidence="2" id="KW-1185">Reference proteome</keyword>
<dbReference type="InterPro" id="IPR020260">
    <property type="entry name" value="Uncharacterised_YueH"/>
</dbReference>
<proteinExistence type="predicted"/>